<keyword evidence="7" id="KW-0723">Serine/threonine-protein kinase</keyword>
<keyword evidence="4" id="KW-0833">Ubl conjugation pathway</keyword>
<dbReference type="InterPro" id="IPR000719">
    <property type="entry name" value="Prot_kinase_dom"/>
</dbReference>
<accession>A0A9W6BW15</accession>
<dbReference type="AlphaFoldDB" id="A0A9W6BW15"/>
<dbReference type="InterPro" id="IPR051348">
    <property type="entry name" value="U-box_ubiquitin_ligases"/>
</dbReference>
<dbReference type="PROSITE" id="PS00108">
    <property type="entry name" value="PROTEIN_KINASE_ST"/>
    <property type="match status" value="1"/>
</dbReference>
<feature type="binding site" evidence="6">
    <location>
        <position position="49"/>
    </location>
    <ligand>
        <name>ATP</name>
        <dbReference type="ChEBI" id="CHEBI:30616"/>
    </ligand>
</feature>
<dbReference type="PROSITE" id="PS00107">
    <property type="entry name" value="PROTEIN_KINASE_ATP"/>
    <property type="match status" value="1"/>
</dbReference>
<reference evidence="9 10" key="1">
    <citation type="journal article" date="2023" name="Commun. Biol.">
        <title>Reorganization of the ancestral sex-determining regions during the evolution of trioecy in Pleodorina starrii.</title>
        <authorList>
            <person name="Takahashi K."/>
            <person name="Suzuki S."/>
            <person name="Kawai-Toyooka H."/>
            <person name="Yamamoto K."/>
            <person name="Hamaji T."/>
            <person name="Ootsuki R."/>
            <person name="Yamaguchi H."/>
            <person name="Kawachi M."/>
            <person name="Higashiyama T."/>
            <person name="Nozaki H."/>
        </authorList>
    </citation>
    <scope>NUCLEOTIDE SEQUENCE [LARGE SCALE GENOMIC DNA]</scope>
    <source>
        <strain evidence="9 10">NIES-4479</strain>
    </source>
</reference>
<dbReference type="Proteomes" id="UP001165080">
    <property type="component" value="Unassembled WGS sequence"/>
</dbReference>
<comment type="similarity">
    <text evidence="7">Belongs to the protein kinase superfamily.</text>
</comment>
<evidence type="ECO:0000256" key="3">
    <source>
        <dbReference type="ARBA" id="ARBA00022777"/>
    </source>
</evidence>
<evidence type="ECO:0000256" key="7">
    <source>
        <dbReference type="RuleBase" id="RU000304"/>
    </source>
</evidence>
<dbReference type="InterPro" id="IPR011009">
    <property type="entry name" value="Kinase-like_dom_sf"/>
</dbReference>
<evidence type="ECO:0000256" key="2">
    <source>
        <dbReference type="ARBA" id="ARBA00022741"/>
    </source>
</evidence>
<dbReference type="PANTHER" id="PTHR45647:SF139">
    <property type="entry name" value="OS02G0152300 PROTEIN"/>
    <property type="match status" value="1"/>
</dbReference>
<gene>
    <name evidence="9" type="primary">PLEST008513</name>
    <name evidence="9" type="ORF">PLESTB_001469900</name>
</gene>
<comment type="caution">
    <text evidence="9">The sequence shown here is derived from an EMBL/GenBank/DDBJ whole genome shotgun (WGS) entry which is preliminary data.</text>
</comment>
<dbReference type="PROSITE" id="PS50011">
    <property type="entry name" value="PROTEIN_KINASE_DOM"/>
    <property type="match status" value="1"/>
</dbReference>
<dbReference type="InterPro" id="IPR017441">
    <property type="entry name" value="Protein_kinase_ATP_BS"/>
</dbReference>
<dbReference type="Pfam" id="PF00069">
    <property type="entry name" value="Pkinase"/>
    <property type="match status" value="1"/>
</dbReference>
<evidence type="ECO:0000256" key="6">
    <source>
        <dbReference type="PROSITE-ProRule" id="PRU10141"/>
    </source>
</evidence>
<organism evidence="9 10">
    <name type="scientific">Pleodorina starrii</name>
    <dbReference type="NCBI Taxonomy" id="330485"/>
    <lineage>
        <taxon>Eukaryota</taxon>
        <taxon>Viridiplantae</taxon>
        <taxon>Chlorophyta</taxon>
        <taxon>core chlorophytes</taxon>
        <taxon>Chlorophyceae</taxon>
        <taxon>CS clade</taxon>
        <taxon>Chlamydomonadales</taxon>
        <taxon>Volvocaceae</taxon>
        <taxon>Pleodorina</taxon>
    </lineage>
</organism>
<evidence type="ECO:0000256" key="1">
    <source>
        <dbReference type="ARBA" id="ARBA00022679"/>
    </source>
</evidence>
<evidence type="ECO:0000256" key="5">
    <source>
        <dbReference type="ARBA" id="ARBA00022840"/>
    </source>
</evidence>
<dbReference type="Gene3D" id="3.30.200.20">
    <property type="entry name" value="Phosphorylase Kinase, domain 1"/>
    <property type="match status" value="1"/>
</dbReference>
<keyword evidence="2 6" id="KW-0547">Nucleotide-binding</keyword>
<proteinExistence type="inferred from homology"/>
<dbReference type="SMART" id="SM00220">
    <property type="entry name" value="S_TKc"/>
    <property type="match status" value="1"/>
</dbReference>
<dbReference type="GO" id="GO:0005524">
    <property type="term" value="F:ATP binding"/>
    <property type="evidence" value="ECO:0007669"/>
    <property type="project" value="UniProtKB-UniRule"/>
</dbReference>
<evidence type="ECO:0000259" key="8">
    <source>
        <dbReference type="PROSITE" id="PS50011"/>
    </source>
</evidence>
<evidence type="ECO:0000256" key="4">
    <source>
        <dbReference type="ARBA" id="ARBA00022786"/>
    </source>
</evidence>
<keyword evidence="3" id="KW-0418">Kinase</keyword>
<sequence length="319" mass="34333">MSRFGDFPEYGVAELYAATGGFHKLCLIGEGGFGKVYRAMINYTPVAIKVLDPQGLQGIAEYKNEIRLARSIHHPHVVRLLGFTGDVGPGGSGGGGGGDNGGTQCLVYELLTNGNLEDRLLRRTPPTPPLLWPVRVRIAAQMCDALAYLHSLGIIHRDIKPANMFLDANLDAKLGDIGLAALDGWRAGASRAADDSAVGTWAYLAPEYKTAGLISPATDTWALGLCLLQLVLGKDPRDIVRQVQEALEKCTLPEVVDATAGGWDMKVAERLLKLGLWCCMHDARQRPAVSVVAQELCRTVLSLQQQGLLEPTDVLPASR</sequence>
<dbReference type="PANTHER" id="PTHR45647">
    <property type="entry name" value="OS02G0152300 PROTEIN"/>
    <property type="match status" value="1"/>
</dbReference>
<protein>
    <recommendedName>
        <fullName evidence="8">Protein kinase domain-containing protein</fullName>
    </recommendedName>
</protein>
<evidence type="ECO:0000313" key="9">
    <source>
        <dbReference type="EMBL" id="GLC59282.1"/>
    </source>
</evidence>
<dbReference type="EMBL" id="BRXU01000027">
    <property type="protein sequence ID" value="GLC59282.1"/>
    <property type="molecule type" value="Genomic_DNA"/>
</dbReference>
<dbReference type="Gene3D" id="1.10.510.10">
    <property type="entry name" value="Transferase(Phosphotransferase) domain 1"/>
    <property type="match status" value="1"/>
</dbReference>
<feature type="domain" description="Protein kinase" evidence="8">
    <location>
        <begin position="22"/>
        <end position="301"/>
    </location>
</feature>
<name>A0A9W6BW15_9CHLO</name>
<keyword evidence="1" id="KW-0808">Transferase</keyword>
<keyword evidence="10" id="KW-1185">Reference proteome</keyword>
<dbReference type="GO" id="GO:0004674">
    <property type="term" value="F:protein serine/threonine kinase activity"/>
    <property type="evidence" value="ECO:0007669"/>
    <property type="project" value="UniProtKB-KW"/>
</dbReference>
<keyword evidence="5 6" id="KW-0067">ATP-binding</keyword>
<dbReference type="SUPFAM" id="SSF56112">
    <property type="entry name" value="Protein kinase-like (PK-like)"/>
    <property type="match status" value="1"/>
</dbReference>
<dbReference type="InterPro" id="IPR008271">
    <property type="entry name" value="Ser/Thr_kinase_AS"/>
</dbReference>
<evidence type="ECO:0000313" key="10">
    <source>
        <dbReference type="Proteomes" id="UP001165080"/>
    </source>
</evidence>
<dbReference type="OrthoDB" id="2013833at2759"/>